<evidence type="ECO:0000256" key="2">
    <source>
        <dbReference type="ARBA" id="ARBA00007254"/>
    </source>
</evidence>
<keyword evidence="7 10" id="KW-0406">Ion transport</keyword>
<evidence type="ECO:0000256" key="3">
    <source>
        <dbReference type="ARBA" id="ARBA00022448"/>
    </source>
</evidence>
<keyword evidence="9 10" id="KW-0407">Ion channel</keyword>
<evidence type="ECO:0000256" key="5">
    <source>
        <dbReference type="ARBA" id="ARBA00022692"/>
    </source>
</evidence>
<evidence type="ECO:0000256" key="8">
    <source>
        <dbReference type="ARBA" id="ARBA00023136"/>
    </source>
</evidence>
<dbReference type="STRING" id="1888891.DSOL_1860"/>
<proteinExistence type="inferred from homology"/>
<dbReference type="PROSITE" id="PS01327">
    <property type="entry name" value="MSCL"/>
    <property type="match status" value="1"/>
</dbReference>
<reference evidence="11 12" key="1">
    <citation type="submission" date="2016-09" db="EMBL/GenBank/DDBJ databases">
        <title>Complete genome of Desulfosporosinus sp. OL.</title>
        <authorList>
            <person name="Mardanov A."/>
            <person name="Beletsky A."/>
            <person name="Panova A."/>
            <person name="Karnachuk O."/>
            <person name="Ravin N."/>
        </authorList>
    </citation>
    <scope>NUCLEOTIDE SEQUENCE [LARGE SCALE GENOMIC DNA]</scope>
    <source>
        <strain evidence="11 12">OL</strain>
    </source>
</reference>
<dbReference type="InterPro" id="IPR036019">
    <property type="entry name" value="MscL_channel"/>
</dbReference>
<dbReference type="GO" id="GO:0005886">
    <property type="term" value="C:plasma membrane"/>
    <property type="evidence" value="ECO:0007669"/>
    <property type="project" value="UniProtKB-SubCell"/>
</dbReference>
<keyword evidence="5 10" id="KW-0812">Transmembrane</keyword>
<dbReference type="RefSeq" id="WP_075364533.1">
    <property type="nucleotide sequence ID" value="NZ_MLBF01000010.1"/>
</dbReference>
<comment type="similarity">
    <text evidence="2 10">Belongs to the MscL family.</text>
</comment>
<evidence type="ECO:0000256" key="4">
    <source>
        <dbReference type="ARBA" id="ARBA00022475"/>
    </source>
</evidence>
<dbReference type="NCBIfam" id="TIGR00220">
    <property type="entry name" value="mscL"/>
    <property type="match status" value="1"/>
</dbReference>
<organism evidence="11 12">
    <name type="scientific">Desulfosporosinus metallidurans</name>
    <dbReference type="NCBI Taxonomy" id="1888891"/>
    <lineage>
        <taxon>Bacteria</taxon>
        <taxon>Bacillati</taxon>
        <taxon>Bacillota</taxon>
        <taxon>Clostridia</taxon>
        <taxon>Eubacteriales</taxon>
        <taxon>Desulfitobacteriaceae</taxon>
        <taxon>Desulfosporosinus</taxon>
    </lineage>
</organism>
<dbReference type="NCBIfam" id="NF010557">
    <property type="entry name" value="PRK13952.1"/>
    <property type="match status" value="1"/>
</dbReference>
<dbReference type="InterPro" id="IPR037673">
    <property type="entry name" value="MSC/AndL"/>
</dbReference>
<keyword evidence="3 10" id="KW-0813">Transport</keyword>
<evidence type="ECO:0000256" key="9">
    <source>
        <dbReference type="ARBA" id="ARBA00023303"/>
    </source>
</evidence>
<comment type="function">
    <text evidence="10">Channel that opens in response to stretch forces in the membrane lipid bilayer. May participate in the regulation of osmotic pressure changes within the cell.</text>
</comment>
<sequence>MWKEFRDFAMKGNIVDLAIGVVIGGAFGKIVTSLVNDMIMPLVGILLGKVDFSNLFIVLGNGHFKTMDEAKKAGVATLNYGLFINNIIDFLIVALSIFFVIKQLSRLTKKKEAEVVAPKTKQCDYCFTEIPIAATRCPHCTSMLNPATKF</sequence>
<dbReference type="PANTHER" id="PTHR30266:SF2">
    <property type="entry name" value="LARGE-CONDUCTANCE MECHANOSENSITIVE CHANNEL"/>
    <property type="match status" value="1"/>
</dbReference>
<evidence type="ECO:0000313" key="12">
    <source>
        <dbReference type="Proteomes" id="UP000186102"/>
    </source>
</evidence>
<dbReference type="Gene3D" id="1.10.1200.120">
    <property type="entry name" value="Large-conductance mechanosensitive channel, MscL, domain 1"/>
    <property type="match status" value="1"/>
</dbReference>
<dbReference type="InterPro" id="IPR019823">
    <property type="entry name" value="Mechanosensitive_channel_CS"/>
</dbReference>
<evidence type="ECO:0000256" key="6">
    <source>
        <dbReference type="ARBA" id="ARBA00022989"/>
    </source>
</evidence>
<comment type="subcellular location">
    <subcellularLocation>
        <location evidence="1 10">Cell membrane</location>
        <topology evidence="1 10">Multi-pass membrane protein</topology>
    </subcellularLocation>
</comment>
<evidence type="ECO:0000256" key="1">
    <source>
        <dbReference type="ARBA" id="ARBA00004651"/>
    </source>
</evidence>
<keyword evidence="6 10" id="KW-1133">Transmembrane helix</keyword>
<dbReference type="GO" id="GO:0008381">
    <property type="term" value="F:mechanosensitive monoatomic ion channel activity"/>
    <property type="evidence" value="ECO:0007669"/>
    <property type="project" value="UniProtKB-UniRule"/>
</dbReference>
<name>A0A1Q8QY54_9FIRM</name>
<evidence type="ECO:0000256" key="10">
    <source>
        <dbReference type="HAMAP-Rule" id="MF_00115"/>
    </source>
</evidence>
<accession>A0A1Q8QY54</accession>
<dbReference type="AlphaFoldDB" id="A0A1Q8QY54"/>
<keyword evidence="12" id="KW-1185">Reference proteome</keyword>
<dbReference type="OrthoDB" id="9810350at2"/>
<comment type="subunit">
    <text evidence="10">Homopentamer.</text>
</comment>
<feature type="transmembrane region" description="Helical" evidence="10">
    <location>
        <begin position="12"/>
        <end position="32"/>
    </location>
</feature>
<dbReference type="Pfam" id="PF01741">
    <property type="entry name" value="MscL"/>
    <property type="match status" value="1"/>
</dbReference>
<comment type="caution">
    <text evidence="11">The sequence shown here is derived from an EMBL/GenBank/DDBJ whole genome shotgun (WGS) entry which is preliminary data.</text>
</comment>
<dbReference type="Proteomes" id="UP000186102">
    <property type="component" value="Unassembled WGS sequence"/>
</dbReference>
<keyword evidence="8 10" id="KW-0472">Membrane</keyword>
<dbReference type="HAMAP" id="MF_00115">
    <property type="entry name" value="MscL"/>
    <property type="match status" value="1"/>
</dbReference>
<dbReference type="InterPro" id="IPR001185">
    <property type="entry name" value="MS_channel"/>
</dbReference>
<keyword evidence="4 10" id="KW-1003">Cell membrane</keyword>
<feature type="transmembrane region" description="Helical" evidence="10">
    <location>
        <begin position="39"/>
        <end position="60"/>
    </location>
</feature>
<dbReference type="PANTHER" id="PTHR30266">
    <property type="entry name" value="MECHANOSENSITIVE CHANNEL MSCL"/>
    <property type="match status" value="1"/>
</dbReference>
<evidence type="ECO:0000313" key="11">
    <source>
        <dbReference type="EMBL" id="OLN32254.1"/>
    </source>
</evidence>
<gene>
    <name evidence="10" type="primary">mscL</name>
    <name evidence="11" type="ORF">DSOL_1860</name>
</gene>
<protein>
    <recommendedName>
        <fullName evidence="10">Large-conductance mechanosensitive channel</fullName>
    </recommendedName>
</protein>
<dbReference type="PRINTS" id="PR01264">
    <property type="entry name" value="MECHCHANNEL"/>
</dbReference>
<dbReference type="EMBL" id="MLBF01000010">
    <property type="protein sequence ID" value="OLN32254.1"/>
    <property type="molecule type" value="Genomic_DNA"/>
</dbReference>
<feature type="transmembrane region" description="Helical" evidence="10">
    <location>
        <begin position="80"/>
        <end position="101"/>
    </location>
</feature>
<dbReference type="SUPFAM" id="SSF81330">
    <property type="entry name" value="Gated mechanosensitive channel"/>
    <property type="match status" value="1"/>
</dbReference>
<evidence type="ECO:0000256" key="7">
    <source>
        <dbReference type="ARBA" id="ARBA00023065"/>
    </source>
</evidence>